<evidence type="ECO:0000256" key="2">
    <source>
        <dbReference type="SAM" id="SignalP"/>
    </source>
</evidence>
<proteinExistence type="predicted"/>
<evidence type="ECO:0000313" key="3">
    <source>
        <dbReference type="EMBL" id="THV17010.1"/>
    </source>
</evidence>
<keyword evidence="4" id="KW-1185">Reference proteome</keyword>
<dbReference type="RefSeq" id="WP_136556629.1">
    <property type="nucleotide sequence ID" value="NZ_STGT01000001.1"/>
</dbReference>
<feature type="chain" id="PRO_5046131797" evidence="2">
    <location>
        <begin position="25"/>
        <end position="62"/>
    </location>
</feature>
<evidence type="ECO:0000256" key="1">
    <source>
        <dbReference type="SAM" id="MobiDB-lite"/>
    </source>
</evidence>
<accession>A0ABY2QZJ6</accession>
<dbReference type="EMBL" id="STGT01000001">
    <property type="protein sequence ID" value="THV17010.1"/>
    <property type="molecule type" value="Genomic_DNA"/>
</dbReference>
<feature type="compositionally biased region" description="Gly residues" evidence="1">
    <location>
        <begin position="50"/>
        <end position="62"/>
    </location>
</feature>
<dbReference type="Proteomes" id="UP000309667">
    <property type="component" value="Unassembled WGS sequence"/>
</dbReference>
<keyword evidence="2" id="KW-0732">Signal</keyword>
<organism evidence="3 4">
    <name type="scientific">Rhizobium rhizophilum</name>
    <dbReference type="NCBI Taxonomy" id="1850373"/>
    <lineage>
        <taxon>Bacteria</taxon>
        <taxon>Pseudomonadati</taxon>
        <taxon>Pseudomonadota</taxon>
        <taxon>Alphaproteobacteria</taxon>
        <taxon>Hyphomicrobiales</taxon>
        <taxon>Rhizobiaceae</taxon>
        <taxon>Rhizobium/Agrobacterium group</taxon>
        <taxon>Rhizobium</taxon>
    </lineage>
</organism>
<feature type="region of interest" description="Disordered" evidence="1">
    <location>
        <begin position="18"/>
        <end position="62"/>
    </location>
</feature>
<name>A0ABY2QZJ6_9HYPH</name>
<evidence type="ECO:0000313" key="4">
    <source>
        <dbReference type="Proteomes" id="UP000309667"/>
    </source>
</evidence>
<feature type="compositionally biased region" description="Polar residues" evidence="1">
    <location>
        <begin position="20"/>
        <end position="40"/>
    </location>
</feature>
<sequence>MPRTIAVASIAALLAACGDGSNSAGTQGESTTSGTVPATETDSDPTPQTGTGGSGQSRPSGG</sequence>
<protein>
    <submittedName>
        <fullName evidence="3">Uncharacterized protein</fullName>
    </submittedName>
</protein>
<comment type="caution">
    <text evidence="3">The sequence shown here is derived from an EMBL/GenBank/DDBJ whole genome shotgun (WGS) entry which is preliminary data.</text>
</comment>
<feature type="signal peptide" evidence="2">
    <location>
        <begin position="1"/>
        <end position="24"/>
    </location>
</feature>
<gene>
    <name evidence="3" type="ORF">E9677_03155</name>
</gene>
<dbReference type="PROSITE" id="PS51257">
    <property type="entry name" value="PROKAR_LIPOPROTEIN"/>
    <property type="match status" value="1"/>
</dbReference>
<reference evidence="3 4" key="1">
    <citation type="submission" date="2019-04" db="EMBL/GenBank/DDBJ databases">
        <title>Genome sequence of strain 7209-2.</title>
        <authorList>
            <person name="Gao J."/>
            <person name="Sun J."/>
        </authorList>
    </citation>
    <scope>NUCLEOTIDE SEQUENCE [LARGE SCALE GENOMIC DNA]</scope>
    <source>
        <strain evidence="3 4">7209-2</strain>
    </source>
</reference>